<feature type="compositionally biased region" description="Basic residues" evidence="1">
    <location>
        <begin position="279"/>
        <end position="288"/>
    </location>
</feature>
<evidence type="ECO:0000259" key="2">
    <source>
        <dbReference type="Pfam" id="PF01385"/>
    </source>
</evidence>
<feature type="domain" description="Probable transposase IS891/IS1136/IS1341" evidence="2">
    <location>
        <begin position="158"/>
        <end position="222"/>
    </location>
</feature>
<proteinExistence type="predicted"/>
<gene>
    <name evidence="4" type="ORF">KSX_54450</name>
</gene>
<protein>
    <recommendedName>
        <fullName evidence="6">Transposase</fullName>
    </recommendedName>
</protein>
<evidence type="ECO:0000259" key="3">
    <source>
        <dbReference type="Pfam" id="PF12323"/>
    </source>
</evidence>
<feature type="region of interest" description="Disordered" evidence="1">
    <location>
        <begin position="209"/>
        <end position="312"/>
    </location>
</feature>
<comment type="caution">
    <text evidence="4">The sequence shown here is derived from an EMBL/GenBank/DDBJ whole genome shotgun (WGS) entry which is preliminary data.</text>
</comment>
<name>A0A8J3HZT2_9CHLR</name>
<feature type="domain" description="Transposase putative helix-turn-helix" evidence="3">
    <location>
        <begin position="1"/>
        <end position="45"/>
    </location>
</feature>
<sequence length="312" mass="35293">MIRAHKIRLHPTSEQANALARAAEVARFVWNWALAEWNRQYEAQEQPTALKLKKQFNAIRRASFPWTWDVTKNASDQPFLDVGKAFTAFFEGKAHRPKFKSKKRSKPSFYLANDQCKIRDHRLWVPKLGWVNMAEHLRFQGRVLGARITRTAEWWFVSIQVELPDSIPMEKAAAVGIDVGLNRLATLSTGEQVENQAFLTTTLKKLRQANKRLHRRKVGSRESGQSAQKGGTPARPDRVLAPGCPSEAHNQAGRELRDHRGGEPAPQGIAQKPTPGSRVLRRFARHARASAGSQSHSTRWTGDQGRPFLSFQ</sequence>
<organism evidence="4 5">
    <name type="scientific">Ktedonospora formicarum</name>
    <dbReference type="NCBI Taxonomy" id="2778364"/>
    <lineage>
        <taxon>Bacteria</taxon>
        <taxon>Bacillati</taxon>
        <taxon>Chloroflexota</taxon>
        <taxon>Ktedonobacteria</taxon>
        <taxon>Ktedonobacterales</taxon>
        <taxon>Ktedonobacteraceae</taxon>
        <taxon>Ktedonospora</taxon>
    </lineage>
</organism>
<evidence type="ECO:0000313" key="5">
    <source>
        <dbReference type="Proteomes" id="UP000612362"/>
    </source>
</evidence>
<reference evidence="4" key="1">
    <citation type="submission" date="2020-10" db="EMBL/GenBank/DDBJ databases">
        <title>Taxonomic study of unclassified bacteria belonging to the class Ktedonobacteria.</title>
        <authorList>
            <person name="Yabe S."/>
            <person name="Wang C.M."/>
            <person name="Zheng Y."/>
            <person name="Sakai Y."/>
            <person name="Cavaletti L."/>
            <person name="Monciardini P."/>
            <person name="Donadio S."/>
        </authorList>
    </citation>
    <scope>NUCLEOTIDE SEQUENCE</scope>
    <source>
        <strain evidence="4">SOSP1-1</strain>
    </source>
</reference>
<dbReference type="EMBL" id="BNJF01000003">
    <property type="protein sequence ID" value="GHO47282.1"/>
    <property type="molecule type" value="Genomic_DNA"/>
</dbReference>
<feature type="compositionally biased region" description="Basic residues" evidence="1">
    <location>
        <begin position="209"/>
        <end position="218"/>
    </location>
</feature>
<dbReference type="InterPro" id="IPR001959">
    <property type="entry name" value="Transposase"/>
</dbReference>
<feature type="compositionally biased region" description="Polar residues" evidence="1">
    <location>
        <begin position="291"/>
        <end position="301"/>
    </location>
</feature>
<dbReference type="Pfam" id="PF12323">
    <property type="entry name" value="HTH_OrfB_IS605"/>
    <property type="match status" value="1"/>
</dbReference>
<dbReference type="InterPro" id="IPR021027">
    <property type="entry name" value="Transposase_put_HTH"/>
</dbReference>
<dbReference type="Pfam" id="PF01385">
    <property type="entry name" value="OrfB_IS605"/>
    <property type="match status" value="1"/>
</dbReference>
<accession>A0A8J3HZT2</accession>
<dbReference type="Proteomes" id="UP000612362">
    <property type="component" value="Unassembled WGS sequence"/>
</dbReference>
<dbReference type="AlphaFoldDB" id="A0A8J3HZT2"/>
<feature type="compositionally biased region" description="Basic and acidic residues" evidence="1">
    <location>
        <begin position="252"/>
        <end position="262"/>
    </location>
</feature>
<evidence type="ECO:0000313" key="4">
    <source>
        <dbReference type="EMBL" id="GHO47282.1"/>
    </source>
</evidence>
<dbReference type="NCBIfam" id="NF040570">
    <property type="entry name" value="guided_TnpB"/>
    <property type="match status" value="1"/>
</dbReference>
<evidence type="ECO:0008006" key="6">
    <source>
        <dbReference type="Google" id="ProtNLM"/>
    </source>
</evidence>
<keyword evidence="5" id="KW-1185">Reference proteome</keyword>
<evidence type="ECO:0000256" key="1">
    <source>
        <dbReference type="SAM" id="MobiDB-lite"/>
    </source>
</evidence>